<comment type="caution">
    <text evidence="1">The sequence shown here is derived from an EMBL/GenBank/DDBJ whole genome shotgun (WGS) entry which is preliminary data.</text>
</comment>
<dbReference type="InterPro" id="IPR008822">
    <property type="entry name" value="Endonuclease_RusA-like"/>
</dbReference>
<dbReference type="Proteomes" id="UP000644010">
    <property type="component" value="Unassembled WGS sequence"/>
</dbReference>
<evidence type="ECO:0000313" key="1">
    <source>
        <dbReference type="EMBL" id="MBC5644218.1"/>
    </source>
</evidence>
<dbReference type="Gene3D" id="3.30.1330.70">
    <property type="entry name" value="Holliday junction resolvase RusA"/>
    <property type="match status" value="1"/>
</dbReference>
<protein>
    <submittedName>
        <fullName evidence="1">RusA family crossover junction endodeoxyribonuclease</fullName>
    </submittedName>
</protein>
<dbReference type="SUPFAM" id="SSF103084">
    <property type="entry name" value="Holliday junction resolvase RusA"/>
    <property type="match status" value="1"/>
</dbReference>
<accession>A0ABR7E4X4</accession>
<reference evidence="1 2" key="1">
    <citation type="submission" date="2020-08" db="EMBL/GenBank/DDBJ databases">
        <title>Genome public.</title>
        <authorList>
            <person name="Liu C."/>
            <person name="Sun Q."/>
        </authorList>
    </citation>
    <scope>NUCLEOTIDE SEQUENCE [LARGE SCALE GENOMIC DNA]</scope>
    <source>
        <strain evidence="1 2">BX2</strain>
    </source>
</reference>
<gene>
    <name evidence="1" type="ORF">H8S77_15155</name>
</gene>
<dbReference type="Pfam" id="PF05866">
    <property type="entry name" value="RusA"/>
    <property type="match status" value="1"/>
</dbReference>
<dbReference type="EMBL" id="JACOOI010000016">
    <property type="protein sequence ID" value="MBC5644218.1"/>
    <property type="molecule type" value="Genomic_DNA"/>
</dbReference>
<keyword evidence="2" id="KW-1185">Reference proteome</keyword>
<sequence>MKQVIYGKCPSKSNSYKIITYNGHGKLAKHEKLTAYEKDFYLQCNHYRNKRIKGLFELHLNVFYKNQRPDLDNCMKIVLDCLQSCNAIKNDRNCVKIIAEKFIDKMNPRIEFEIIPI</sequence>
<evidence type="ECO:0000313" key="2">
    <source>
        <dbReference type="Proteomes" id="UP000644010"/>
    </source>
</evidence>
<dbReference type="RefSeq" id="WP_186960121.1">
    <property type="nucleotide sequence ID" value="NZ_JACOOI010000016.1"/>
</dbReference>
<dbReference type="InterPro" id="IPR036614">
    <property type="entry name" value="RusA-like_sf"/>
</dbReference>
<proteinExistence type="predicted"/>
<organism evidence="1 2">
    <name type="scientific">Parabacteroides segnis</name>
    <dbReference type="NCBI Taxonomy" id="2763058"/>
    <lineage>
        <taxon>Bacteria</taxon>
        <taxon>Pseudomonadati</taxon>
        <taxon>Bacteroidota</taxon>
        <taxon>Bacteroidia</taxon>
        <taxon>Bacteroidales</taxon>
        <taxon>Tannerellaceae</taxon>
        <taxon>Parabacteroides</taxon>
    </lineage>
</organism>
<name>A0ABR7E4X4_9BACT</name>